<feature type="compositionally biased region" description="Polar residues" evidence="1">
    <location>
        <begin position="400"/>
        <end position="413"/>
    </location>
</feature>
<reference evidence="2 3" key="1">
    <citation type="journal article" date="2018" name="Mol. Plant">
        <title>The genome of Artemisia annua provides insight into the evolution of Asteraceae family and artemisinin biosynthesis.</title>
        <authorList>
            <person name="Shen Q."/>
            <person name="Zhang L."/>
            <person name="Liao Z."/>
            <person name="Wang S."/>
            <person name="Yan T."/>
            <person name="Shi P."/>
            <person name="Liu M."/>
            <person name="Fu X."/>
            <person name="Pan Q."/>
            <person name="Wang Y."/>
            <person name="Lv Z."/>
            <person name="Lu X."/>
            <person name="Zhang F."/>
            <person name="Jiang W."/>
            <person name="Ma Y."/>
            <person name="Chen M."/>
            <person name="Hao X."/>
            <person name="Li L."/>
            <person name="Tang Y."/>
            <person name="Lv G."/>
            <person name="Zhou Y."/>
            <person name="Sun X."/>
            <person name="Brodelius P.E."/>
            <person name="Rose J.K.C."/>
            <person name="Tang K."/>
        </authorList>
    </citation>
    <scope>NUCLEOTIDE SEQUENCE [LARGE SCALE GENOMIC DNA]</scope>
    <source>
        <strain evidence="3">cv. Huhao1</strain>
        <tissue evidence="2">Leaf</tissue>
    </source>
</reference>
<feature type="compositionally biased region" description="Polar residues" evidence="1">
    <location>
        <begin position="25"/>
        <end position="34"/>
    </location>
</feature>
<dbReference type="PANTHER" id="PTHR45786:SF74">
    <property type="entry name" value="ATP-DEPENDENT DNA HELICASE"/>
    <property type="match status" value="1"/>
</dbReference>
<evidence type="ECO:0008006" key="4">
    <source>
        <dbReference type="Google" id="ProtNLM"/>
    </source>
</evidence>
<feature type="region of interest" description="Disordered" evidence="1">
    <location>
        <begin position="19"/>
        <end position="40"/>
    </location>
</feature>
<dbReference type="AlphaFoldDB" id="A0A2U1KFY0"/>
<evidence type="ECO:0000313" key="2">
    <source>
        <dbReference type="EMBL" id="PWA35690.1"/>
    </source>
</evidence>
<evidence type="ECO:0000256" key="1">
    <source>
        <dbReference type="SAM" id="MobiDB-lite"/>
    </source>
</evidence>
<dbReference type="EMBL" id="PKPP01019565">
    <property type="protein sequence ID" value="PWA35690.1"/>
    <property type="molecule type" value="Genomic_DNA"/>
</dbReference>
<name>A0A2U1KFY0_ARTAN</name>
<feature type="region of interest" description="Disordered" evidence="1">
    <location>
        <begin position="356"/>
        <end position="445"/>
    </location>
</feature>
<accession>A0A2U1KFY0</accession>
<sequence length="445" mass="50131">MKTNQKAIRRIPSFSCVPPLDLSPSVENRPSSSESLKRKELVNNQIDTDISSEVRPKKSHKVGANLPHQTQKQLLHLRMQLVRATEKSRITLRLQKASNQINKMKSVIKGHVLLKMCMFQMLICREAIANGNELGKVRHLHIFLLAAVIKLRRDIVENLIKVLDKHNELVKLFRTARDKVEATQIEDFRLKLFGVVGSKQYDLPAGDSIGAIVFEGGPDVGTDYDIIIERRDGEPQRIDKLNPHYMALHFPLLFVHGKEGYHLGLNLLDKGGETSEKENQMSMKMIMAGTSHDISLPKSHGKEIITQPDTTNLLDLKLTDLDKCIFVKVYRKWTVNNKASIPVLHRCILLDQQPEPTTSEQETNMEDKPLDATPVLPPMPEADVKTPPPTPKFDTDTTTSEQQTNMGQASASKNQKKTTTARKPLFQSNKSVAETPAPKRSKKDD</sequence>
<gene>
    <name evidence="2" type="ORF">CTI12_AA608270</name>
</gene>
<feature type="compositionally biased region" description="Pro residues" evidence="1">
    <location>
        <begin position="375"/>
        <end position="391"/>
    </location>
</feature>
<dbReference type="PANTHER" id="PTHR45786">
    <property type="entry name" value="DNA BINDING PROTEIN-LIKE"/>
    <property type="match status" value="1"/>
</dbReference>
<evidence type="ECO:0000313" key="3">
    <source>
        <dbReference type="Proteomes" id="UP000245207"/>
    </source>
</evidence>
<protein>
    <recommendedName>
        <fullName evidence="4">Helitron helicase-like domain-containing protein</fullName>
    </recommendedName>
</protein>
<comment type="caution">
    <text evidence="2">The sequence shown here is derived from an EMBL/GenBank/DDBJ whole genome shotgun (WGS) entry which is preliminary data.</text>
</comment>
<organism evidence="2 3">
    <name type="scientific">Artemisia annua</name>
    <name type="common">Sweet wormwood</name>
    <dbReference type="NCBI Taxonomy" id="35608"/>
    <lineage>
        <taxon>Eukaryota</taxon>
        <taxon>Viridiplantae</taxon>
        <taxon>Streptophyta</taxon>
        <taxon>Embryophyta</taxon>
        <taxon>Tracheophyta</taxon>
        <taxon>Spermatophyta</taxon>
        <taxon>Magnoliopsida</taxon>
        <taxon>eudicotyledons</taxon>
        <taxon>Gunneridae</taxon>
        <taxon>Pentapetalae</taxon>
        <taxon>asterids</taxon>
        <taxon>campanulids</taxon>
        <taxon>Asterales</taxon>
        <taxon>Asteraceae</taxon>
        <taxon>Asteroideae</taxon>
        <taxon>Anthemideae</taxon>
        <taxon>Artemisiinae</taxon>
        <taxon>Artemisia</taxon>
    </lineage>
</organism>
<keyword evidence="3" id="KW-1185">Reference proteome</keyword>
<proteinExistence type="predicted"/>
<dbReference type="Proteomes" id="UP000245207">
    <property type="component" value="Unassembled WGS sequence"/>
</dbReference>